<gene>
    <name evidence="1" type="ORF">NOV72_01029</name>
</gene>
<name>A0A2U3I0Z1_9BURK</name>
<proteinExistence type="predicted"/>
<dbReference type="EMBL" id="OGTP01000002">
    <property type="protein sequence ID" value="SPB13765.1"/>
    <property type="molecule type" value="Genomic_DNA"/>
</dbReference>
<dbReference type="Proteomes" id="UP000238169">
    <property type="component" value="Unassembled WGS sequence"/>
</dbReference>
<sequence>MNTTGTITMSMRELDRLRVIQAVAERQLEPGRAAERLGLCERQIERLANLKSDANAS</sequence>
<dbReference type="AlphaFoldDB" id="A0A2U3I0Z1"/>
<evidence type="ECO:0000313" key="2">
    <source>
        <dbReference type="Proteomes" id="UP000238169"/>
    </source>
</evidence>
<reference evidence="2" key="1">
    <citation type="submission" date="2018-01" db="EMBL/GenBank/DDBJ databases">
        <authorList>
            <person name="Peeters C."/>
        </authorList>
    </citation>
    <scope>NUCLEOTIDE SEQUENCE [LARGE SCALE GENOMIC DNA]</scope>
</reference>
<keyword evidence="2" id="KW-1185">Reference proteome</keyword>
<evidence type="ECO:0000313" key="1">
    <source>
        <dbReference type="EMBL" id="SPB13765.1"/>
    </source>
</evidence>
<protein>
    <submittedName>
        <fullName evidence="1">Sea27</fullName>
    </submittedName>
</protein>
<organism evidence="1 2">
    <name type="scientific">Caballeronia novacaledonica</name>
    <dbReference type="NCBI Taxonomy" id="1544861"/>
    <lineage>
        <taxon>Bacteria</taxon>
        <taxon>Pseudomonadati</taxon>
        <taxon>Pseudomonadota</taxon>
        <taxon>Betaproteobacteria</taxon>
        <taxon>Burkholderiales</taxon>
        <taxon>Burkholderiaceae</taxon>
        <taxon>Caballeronia</taxon>
    </lineage>
</organism>
<accession>A0A2U3I0Z1</accession>